<proteinExistence type="predicted"/>
<name>A0ACB0XUD5_MELEN</name>
<protein>
    <submittedName>
        <fullName evidence="1">Uncharacterized protein</fullName>
    </submittedName>
</protein>
<evidence type="ECO:0000313" key="1">
    <source>
        <dbReference type="EMBL" id="CAK5017792.1"/>
    </source>
</evidence>
<organism evidence="1 2">
    <name type="scientific">Meloidogyne enterolobii</name>
    <name type="common">Root-knot nematode worm</name>
    <name type="synonym">Meloidogyne mayaguensis</name>
    <dbReference type="NCBI Taxonomy" id="390850"/>
    <lineage>
        <taxon>Eukaryota</taxon>
        <taxon>Metazoa</taxon>
        <taxon>Ecdysozoa</taxon>
        <taxon>Nematoda</taxon>
        <taxon>Chromadorea</taxon>
        <taxon>Rhabditida</taxon>
        <taxon>Tylenchina</taxon>
        <taxon>Tylenchomorpha</taxon>
        <taxon>Tylenchoidea</taxon>
        <taxon>Meloidogynidae</taxon>
        <taxon>Meloidogyninae</taxon>
        <taxon>Meloidogyne</taxon>
    </lineage>
</organism>
<accession>A0ACB0XUD5</accession>
<evidence type="ECO:0000313" key="2">
    <source>
        <dbReference type="Proteomes" id="UP001497535"/>
    </source>
</evidence>
<dbReference type="EMBL" id="CAVMJV010000003">
    <property type="protein sequence ID" value="CAK5017792.1"/>
    <property type="molecule type" value="Genomic_DNA"/>
</dbReference>
<keyword evidence="2" id="KW-1185">Reference proteome</keyword>
<gene>
    <name evidence="1" type="ORF">MENTE1834_LOCUS3627</name>
</gene>
<sequence>MKSLLYYQLESEELVELSFLDGIFDFFLAFFLYSVGSIFDLILSGLLYSVRSSFDYIHDVLHYSFGSGLDRLLFYFF</sequence>
<comment type="caution">
    <text evidence="1">The sequence shown here is derived from an EMBL/GenBank/DDBJ whole genome shotgun (WGS) entry which is preliminary data.</text>
</comment>
<dbReference type="Proteomes" id="UP001497535">
    <property type="component" value="Unassembled WGS sequence"/>
</dbReference>
<reference evidence="1" key="1">
    <citation type="submission" date="2023-11" db="EMBL/GenBank/DDBJ databases">
        <authorList>
            <person name="Poullet M."/>
        </authorList>
    </citation>
    <scope>NUCLEOTIDE SEQUENCE</scope>
    <source>
        <strain evidence="1">E1834</strain>
    </source>
</reference>